<evidence type="ECO:0000313" key="5">
    <source>
        <dbReference type="Proteomes" id="UP000635071"/>
    </source>
</evidence>
<proteinExistence type="predicted"/>
<gene>
    <name evidence="4" type="ORF">GCM10011529_19280</name>
</gene>
<reference evidence="4" key="1">
    <citation type="journal article" date="2014" name="Int. J. Syst. Evol. Microbiol.">
        <title>Complete genome sequence of Corynebacterium casei LMG S-19264T (=DSM 44701T), isolated from a smear-ripened cheese.</title>
        <authorList>
            <consortium name="US DOE Joint Genome Institute (JGI-PGF)"/>
            <person name="Walter F."/>
            <person name="Albersmeier A."/>
            <person name="Kalinowski J."/>
            <person name="Ruckert C."/>
        </authorList>
    </citation>
    <scope>NUCLEOTIDE SEQUENCE</scope>
    <source>
        <strain evidence="4">CGMCC 1.15519</strain>
    </source>
</reference>
<keyword evidence="2" id="KW-0808">Transferase</keyword>
<accession>A0A916ZTF5</accession>
<evidence type="ECO:0000256" key="2">
    <source>
        <dbReference type="ARBA" id="ARBA00022679"/>
    </source>
</evidence>
<dbReference type="EMBL" id="BMJM01000006">
    <property type="protein sequence ID" value="GGE13032.1"/>
    <property type="molecule type" value="Genomic_DNA"/>
</dbReference>
<protein>
    <recommendedName>
        <fullName evidence="3">Methyltransferase domain-containing protein</fullName>
    </recommendedName>
</protein>
<evidence type="ECO:0000256" key="1">
    <source>
        <dbReference type="ARBA" id="ARBA00022603"/>
    </source>
</evidence>
<keyword evidence="1" id="KW-0489">Methyltransferase</keyword>
<dbReference type="SUPFAM" id="SSF53335">
    <property type="entry name" value="S-adenosyl-L-methionine-dependent methyltransferases"/>
    <property type="match status" value="1"/>
</dbReference>
<evidence type="ECO:0000313" key="4">
    <source>
        <dbReference type="EMBL" id="GGE13032.1"/>
    </source>
</evidence>
<dbReference type="AlphaFoldDB" id="A0A916ZTF5"/>
<dbReference type="InterPro" id="IPR029063">
    <property type="entry name" value="SAM-dependent_MTases_sf"/>
</dbReference>
<dbReference type="Pfam" id="PF13649">
    <property type="entry name" value="Methyltransf_25"/>
    <property type="match status" value="1"/>
</dbReference>
<sequence>MAATKTVRTKDRSIVFENHLDSTFEYWRRFGGVPPLKGKRVLDFGCGTGGMVQRLIDNGAAEVVGVDISEYAVAYGAERLAPYGDRVKMYAADIRTLDVGSFDVIVSQNTLEHVMPLGEVTRAVADRAKPGADMYFGFSPLWYSPFGHHGYPITRLPWHHLIFGDKAVLDAMEATSGKRYADAFDAGFNKATPDDFEAMFKTLPADIVSLRRNIVTGGWKQTVASIFGPIADLPPFRKYMTVSMYAHLRKR</sequence>
<dbReference type="GO" id="GO:0008168">
    <property type="term" value="F:methyltransferase activity"/>
    <property type="evidence" value="ECO:0007669"/>
    <property type="project" value="UniProtKB-KW"/>
</dbReference>
<dbReference type="RefSeq" id="WP_188762747.1">
    <property type="nucleotide sequence ID" value="NZ_BMJM01000006.1"/>
</dbReference>
<dbReference type="Proteomes" id="UP000635071">
    <property type="component" value="Unassembled WGS sequence"/>
</dbReference>
<dbReference type="CDD" id="cd02440">
    <property type="entry name" value="AdoMet_MTases"/>
    <property type="match status" value="1"/>
</dbReference>
<organism evidence="4 5">
    <name type="scientific">Sandarakinorhabdus glacialis</name>
    <dbReference type="NCBI Taxonomy" id="1614636"/>
    <lineage>
        <taxon>Bacteria</taxon>
        <taxon>Pseudomonadati</taxon>
        <taxon>Pseudomonadota</taxon>
        <taxon>Alphaproteobacteria</taxon>
        <taxon>Sphingomonadales</taxon>
        <taxon>Sphingosinicellaceae</taxon>
        <taxon>Sandarakinorhabdus</taxon>
    </lineage>
</organism>
<name>A0A916ZTF5_9SPHN</name>
<dbReference type="InterPro" id="IPR041698">
    <property type="entry name" value="Methyltransf_25"/>
</dbReference>
<comment type="caution">
    <text evidence="4">The sequence shown here is derived from an EMBL/GenBank/DDBJ whole genome shotgun (WGS) entry which is preliminary data.</text>
</comment>
<keyword evidence="5" id="KW-1185">Reference proteome</keyword>
<dbReference type="Gene3D" id="3.40.50.150">
    <property type="entry name" value="Vaccinia Virus protein VP39"/>
    <property type="match status" value="1"/>
</dbReference>
<dbReference type="PANTHER" id="PTHR43861:SF1">
    <property type="entry name" value="TRANS-ACONITATE 2-METHYLTRANSFERASE"/>
    <property type="match status" value="1"/>
</dbReference>
<feature type="domain" description="Methyltransferase" evidence="3">
    <location>
        <begin position="41"/>
        <end position="131"/>
    </location>
</feature>
<evidence type="ECO:0000259" key="3">
    <source>
        <dbReference type="Pfam" id="PF13649"/>
    </source>
</evidence>
<reference evidence="4" key="2">
    <citation type="submission" date="2020-09" db="EMBL/GenBank/DDBJ databases">
        <authorList>
            <person name="Sun Q."/>
            <person name="Zhou Y."/>
        </authorList>
    </citation>
    <scope>NUCLEOTIDE SEQUENCE</scope>
    <source>
        <strain evidence="4">CGMCC 1.15519</strain>
    </source>
</reference>
<dbReference type="PANTHER" id="PTHR43861">
    <property type="entry name" value="TRANS-ACONITATE 2-METHYLTRANSFERASE-RELATED"/>
    <property type="match status" value="1"/>
</dbReference>
<dbReference type="GO" id="GO:0032259">
    <property type="term" value="P:methylation"/>
    <property type="evidence" value="ECO:0007669"/>
    <property type="project" value="UniProtKB-KW"/>
</dbReference>